<keyword evidence="7" id="KW-1185">Reference proteome</keyword>
<name>A0A433VNG6_9CYAN</name>
<dbReference type="Gene3D" id="2.70.50.60">
    <property type="entry name" value="abc- transporter (atp binding component) like domain"/>
    <property type="match status" value="1"/>
</dbReference>
<dbReference type="AlphaFoldDB" id="A0A433VNG6"/>
<dbReference type="CDD" id="cd10147">
    <property type="entry name" value="Wzt_C-like"/>
    <property type="match status" value="1"/>
</dbReference>
<keyword evidence="2" id="KW-0813">Transport</keyword>
<dbReference type="GO" id="GO:0140359">
    <property type="term" value="F:ABC-type transporter activity"/>
    <property type="evidence" value="ECO:0007669"/>
    <property type="project" value="InterPro"/>
</dbReference>
<dbReference type="InterPro" id="IPR029439">
    <property type="entry name" value="Wzt_C"/>
</dbReference>
<protein>
    <submittedName>
        <fullName evidence="6">Sugar ABC transporter ATP-binding protein</fullName>
    </submittedName>
</protein>
<dbReference type="SUPFAM" id="SSF52540">
    <property type="entry name" value="P-loop containing nucleoside triphosphate hydrolases"/>
    <property type="match status" value="1"/>
</dbReference>
<evidence type="ECO:0000313" key="6">
    <source>
        <dbReference type="EMBL" id="RUT07601.1"/>
    </source>
</evidence>
<sequence>MGEELAISLKNVSKCYKRYGRPVDKLKEVLLPGKNYAAEFWALRDVNLEIPKGETVGIIGQNGSGKSTLLQIIAGTLTPTTGDVLVNGRVSALLELGSGFNPEFTGRQNVFFNGRILGLSQEEIENKFDEIVAFADIGEFLDQPVKTYSSGMFVRLAFSVAINANPDILIVDEALAVGDIFFQQKCFKFLEKLREKGTAILLVSHDNQAILKLCDHAVILQHGQLTHSGQPSEIVPKYIELYYSQHTEESAPTILSQINTIAEMGIDYITDIPEGFVQPENFICEFPNKNRYGSMIGLINGISISGIDGKIKKIFEVGEEFILSVKISSHQVEICPLNIGFQIRDRLGQMIVGTNTCMLSLIINQGKFGQPLICQFQTKLPIYPQQYTIQVAVAEYEHDAKVIYDWIDNATVIDVISNSRLKQSGICFPDIVVANV</sequence>
<dbReference type="CDD" id="cd03220">
    <property type="entry name" value="ABC_KpsT_Wzt"/>
    <property type="match status" value="1"/>
</dbReference>
<dbReference type="PROSITE" id="PS00211">
    <property type="entry name" value="ABC_TRANSPORTER_1"/>
    <property type="match status" value="1"/>
</dbReference>
<dbReference type="InterPro" id="IPR050683">
    <property type="entry name" value="Bact_Polysacc_Export_ATP-bd"/>
</dbReference>
<comment type="similarity">
    <text evidence="1">Belongs to the ABC transporter superfamily.</text>
</comment>
<evidence type="ECO:0000256" key="4">
    <source>
        <dbReference type="ARBA" id="ARBA00022840"/>
    </source>
</evidence>
<dbReference type="InterPro" id="IPR017871">
    <property type="entry name" value="ABC_transporter-like_CS"/>
</dbReference>
<dbReference type="InterPro" id="IPR003593">
    <property type="entry name" value="AAA+_ATPase"/>
</dbReference>
<evidence type="ECO:0000256" key="3">
    <source>
        <dbReference type="ARBA" id="ARBA00022741"/>
    </source>
</evidence>
<accession>A0A433VNG6</accession>
<evidence type="ECO:0000259" key="5">
    <source>
        <dbReference type="PROSITE" id="PS50893"/>
    </source>
</evidence>
<keyword evidence="4 6" id="KW-0067">ATP-binding</keyword>
<evidence type="ECO:0000256" key="2">
    <source>
        <dbReference type="ARBA" id="ARBA00022448"/>
    </source>
</evidence>
<dbReference type="Proteomes" id="UP000271624">
    <property type="component" value="Unassembled WGS sequence"/>
</dbReference>
<dbReference type="GO" id="GO:0016887">
    <property type="term" value="F:ATP hydrolysis activity"/>
    <property type="evidence" value="ECO:0007669"/>
    <property type="project" value="InterPro"/>
</dbReference>
<dbReference type="Gene3D" id="3.40.50.300">
    <property type="entry name" value="P-loop containing nucleotide triphosphate hydrolases"/>
    <property type="match status" value="1"/>
</dbReference>
<dbReference type="PANTHER" id="PTHR46743">
    <property type="entry name" value="TEICHOIC ACIDS EXPORT ATP-BINDING PROTEIN TAGH"/>
    <property type="match status" value="1"/>
</dbReference>
<dbReference type="InterPro" id="IPR027417">
    <property type="entry name" value="P-loop_NTPase"/>
</dbReference>
<keyword evidence="3" id="KW-0547">Nucleotide-binding</keyword>
<reference evidence="6" key="2">
    <citation type="journal article" date="2019" name="Genome Biol. Evol.">
        <title>Day and night: Metabolic profiles and evolutionary relationships of six axenic non-marine cyanobacteria.</title>
        <authorList>
            <person name="Will S.E."/>
            <person name="Henke P."/>
            <person name="Boedeker C."/>
            <person name="Huang S."/>
            <person name="Brinkmann H."/>
            <person name="Rohde M."/>
            <person name="Jarek M."/>
            <person name="Friedl T."/>
            <person name="Seufert S."/>
            <person name="Schumacher M."/>
            <person name="Overmann J."/>
            <person name="Neumann-Schaal M."/>
            <person name="Petersen J."/>
        </authorList>
    </citation>
    <scope>NUCLEOTIDE SEQUENCE [LARGE SCALE GENOMIC DNA]</scope>
    <source>
        <strain evidence="6">PCC 7102</strain>
    </source>
</reference>
<dbReference type="InterPro" id="IPR015860">
    <property type="entry name" value="ABC_transpr_TagH-like"/>
</dbReference>
<dbReference type="PANTHER" id="PTHR46743:SF2">
    <property type="entry name" value="TEICHOIC ACIDS EXPORT ATP-BINDING PROTEIN TAGH"/>
    <property type="match status" value="1"/>
</dbReference>
<comment type="caution">
    <text evidence="6">The sequence shown here is derived from an EMBL/GenBank/DDBJ whole genome shotgun (WGS) entry which is preliminary data.</text>
</comment>
<organism evidence="6 7">
    <name type="scientific">Dulcicalothrix desertica PCC 7102</name>
    <dbReference type="NCBI Taxonomy" id="232991"/>
    <lineage>
        <taxon>Bacteria</taxon>
        <taxon>Bacillati</taxon>
        <taxon>Cyanobacteriota</taxon>
        <taxon>Cyanophyceae</taxon>
        <taxon>Nostocales</taxon>
        <taxon>Calotrichaceae</taxon>
        <taxon>Dulcicalothrix</taxon>
    </lineage>
</organism>
<dbReference type="SMART" id="SM00382">
    <property type="entry name" value="AAA"/>
    <property type="match status" value="1"/>
</dbReference>
<evidence type="ECO:0000313" key="7">
    <source>
        <dbReference type="Proteomes" id="UP000271624"/>
    </source>
</evidence>
<dbReference type="RefSeq" id="WP_127080490.1">
    <property type="nucleotide sequence ID" value="NZ_RSCL01000004.1"/>
</dbReference>
<dbReference type="EMBL" id="RSCL01000004">
    <property type="protein sequence ID" value="RUT07601.1"/>
    <property type="molecule type" value="Genomic_DNA"/>
</dbReference>
<dbReference type="Pfam" id="PF14524">
    <property type="entry name" value="Wzt_C"/>
    <property type="match status" value="1"/>
</dbReference>
<dbReference type="GO" id="GO:0005524">
    <property type="term" value="F:ATP binding"/>
    <property type="evidence" value="ECO:0007669"/>
    <property type="project" value="UniProtKB-KW"/>
</dbReference>
<dbReference type="InterPro" id="IPR003439">
    <property type="entry name" value="ABC_transporter-like_ATP-bd"/>
</dbReference>
<gene>
    <name evidence="6" type="ORF">DSM106972_018610</name>
</gene>
<reference evidence="6" key="1">
    <citation type="submission" date="2018-12" db="EMBL/GenBank/DDBJ databases">
        <authorList>
            <person name="Will S."/>
            <person name="Neumann-Schaal M."/>
            <person name="Henke P."/>
        </authorList>
    </citation>
    <scope>NUCLEOTIDE SEQUENCE</scope>
    <source>
        <strain evidence="6">PCC 7102</strain>
    </source>
</reference>
<dbReference type="GO" id="GO:0016020">
    <property type="term" value="C:membrane"/>
    <property type="evidence" value="ECO:0007669"/>
    <property type="project" value="InterPro"/>
</dbReference>
<feature type="domain" description="ABC transporter" evidence="5">
    <location>
        <begin position="7"/>
        <end position="247"/>
    </location>
</feature>
<dbReference type="PROSITE" id="PS50893">
    <property type="entry name" value="ABC_TRANSPORTER_2"/>
    <property type="match status" value="1"/>
</dbReference>
<proteinExistence type="inferred from homology"/>
<evidence type="ECO:0000256" key="1">
    <source>
        <dbReference type="ARBA" id="ARBA00005417"/>
    </source>
</evidence>
<dbReference type="Pfam" id="PF00005">
    <property type="entry name" value="ABC_tran"/>
    <property type="match status" value="1"/>
</dbReference>
<dbReference type="OrthoDB" id="9778870at2"/>